<evidence type="ECO:0000313" key="2">
    <source>
        <dbReference type="Proteomes" id="UP000036681"/>
    </source>
</evidence>
<sequence>KYLVERDSPDNSAVSVNSKPSKPSGLRGLHRVYSYYFI</sequence>
<keyword evidence="2" id="KW-1185">Reference proteome</keyword>
<feature type="compositionally biased region" description="Polar residues" evidence="1">
    <location>
        <begin position="10"/>
        <end position="21"/>
    </location>
</feature>
<name>A0A0M3IWI7_ASCLU</name>
<dbReference type="WBParaSite" id="ALUE_0002311501-mRNA-1">
    <property type="protein sequence ID" value="ALUE_0002311501-mRNA-1"/>
    <property type="gene ID" value="ALUE_0002311501"/>
</dbReference>
<dbReference type="AlphaFoldDB" id="A0A0M3IWI7"/>
<protein>
    <submittedName>
        <fullName evidence="3">Discs, largehomolog 2</fullName>
    </submittedName>
</protein>
<reference evidence="3" key="1">
    <citation type="submission" date="2017-02" db="UniProtKB">
        <authorList>
            <consortium name="WormBaseParasite"/>
        </authorList>
    </citation>
    <scope>IDENTIFICATION</scope>
</reference>
<accession>A0A0M3IWI7</accession>
<evidence type="ECO:0000256" key="1">
    <source>
        <dbReference type="SAM" id="MobiDB-lite"/>
    </source>
</evidence>
<evidence type="ECO:0000313" key="3">
    <source>
        <dbReference type="WBParaSite" id="ALUE_0002311501-mRNA-1"/>
    </source>
</evidence>
<organism evidence="2 3">
    <name type="scientific">Ascaris lumbricoides</name>
    <name type="common">Giant roundworm</name>
    <dbReference type="NCBI Taxonomy" id="6252"/>
    <lineage>
        <taxon>Eukaryota</taxon>
        <taxon>Metazoa</taxon>
        <taxon>Ecdysozoa</taxon>
        <taxon>Nematoda</taxon>
        <taxon>Chromadorea</taxon>
        <taxon>Rhabditida</taxon>
        <taxon>Spirurina</taxon>
        <taxon>Ascaridomorpha</taxon>
        <taxon>Ascaridoidea</taxon>
        <taxon>Ascarididae</taxon>
        <taxon>Ascaris</taxon>
    </lineage>
</organism>
<dbReference type="Proteomes" id="UP000036681">
    <property type="component" value="Unplaced"/>
</dbReference>
<feature type="region of interest" description="Disordered" evidence="1">
    <location>
        <begin position="1"/>
        <end position="24"/>
    </location>
</feature>
<proteinExistence type="predicted"/>